<organism evidence="1 2">
    <name type="scientific">Ruminiclostridium papyrosolvens C7</name>
    <dbReference type="NCBI Taxonomy" id="1330534"/>
    <lineage>
        <taxon>Bacteria</taxon>
        <taxon>Bacillati</taxon>
        <taxon>Bacillota</taxon>
        <taxon>Clostridia</taxon>
        <taxon>Eubacteriales</taxon>
        <taxon>Oscillospiraceae</taxon>
        <taxon>Ruminiclostridium</taxon>
    </lineage>
</organism>
<sequence length="48" mass="5324">MKVNDIKVGVNIESCNNCQRNKIGTAIHDLFTPKGCTPNLFITYQNGI</sequence>
<comment type="caution">
    <text evidence="1">The sequence shown here is derived from an EMBL/GenBank/DDBJ whole genome shotgun (WGS) entry which is preliminary data.</text>
</comment>
<dbReference type="STRING" id="1330534.L323_08670"/>
<protein>
    <submittedName>
        <fullName evidence="1">Uncharacterized protein</fullName>
    </submittedName>
</protein>
<gene>
    <name evidence="1" type="ORF">L323_08670</name>
</gene>
<accession>U4R2M1</accession>
<evidence type="ECO:0000313" key="1">
    <source>
        <dbReference type="EMBL" id="EPR12364.1"/>
    </source>
</evidence>
<proteinExistence type="predicted"/>
<evidence type="ECO:0000313" key="2">
    <source>
        <dbReference type="Proteomes" id="UP000016860"/>
    </source>
</evidence>
<dbReference type="AlphaFoldDB" id="U4R2M1"/>
<dbReference type="PATRIC" id="fig|1330534.3.peg.1724"/>
<dbReference type="Proteomes" id="UP000016860">
    <property type="component" value="Unassembled WGS sequence"/>
</dbReference>
<reference evidence="1 2" key="1">
    <citation type="journal article" date="2013" name="Genome Announc.">
        <title>Draft Genome Sequence of the Cellulolytic Bacterium Clostridium papyrosolvens C7 (ATCC 700395).</title>
        <authorList>
            <person name="Zepeda V."/>
            <person name="Dassa B."/>
            <person name="Borovok I."/>
            <person name="Lamed R."/>
            <person name="Bayer E.A."/>
            <person name="Cate J.H."/>
        </authorList>
    </citation>
    <scope>NUCLEOTIDE SEQUENCE [LARGE SCALE GENOMIC DNA]</scope>
    <source>
        <strain evidence="1 2">C7</strain>
    </source>
</reference>
<name>U4R2M1_9FIRM</name>
<dbReference type="EMBL" id="ATAY01000028">
    <property type="protein sequence ID" value="EPR12364.1"/>
    <property type="molecule type" value="Genomic_DNA"/>
</dbReference>
<dbReference type="RefSeq" id="WP_020815279.1">
    <property type="nucleotide sequence ID" value="NZ_ATAY01000028.1"/>
</dbReference>